<dbReference type="PANTHER" id="PTHR35043:SF7">
    <property type="entry name" value="TRANSCRIPTION FACTOR DOMAIN-CONTAINING PROTEIN"/>
    <property type="match status" value="1"/>
</dbReference>
<evidence type="ECO:0000256" key="1">
    <source>
        <dbReference type="SAM" id="Phobius"/>
    </source>
</evidence>
<organism evidence="2 3">
    <name type="scientific">Galerina marginata (strain CBS 339.88)</name>
    <dbReference type="NCBI Taxonomy" id="685588"/>
    <lineage>
        <taxon>Eukaryota</taxon>
        <taxon>Fungi</taxon>
        <taxon>Dikarya</taxon>
        <taxon>Basidiomycota</taxon>
        <taxon>Agaricomycotina</taxon>
        <taxon>Agaricomycetes</taxon>
        <taxon>Agaricomycetidae</taxon>
        <taxon>Agaricales</taxon>
        <taxon>Agaricineae</taxon>
        <taxon>Strophariaceae</taxon>
        <taxon>Galerina</taxon>
    </lineage>
</organism>
<dbReference type="AlphaFoldDB" id="A0A067T2N4"/>
<dbReference type="PANTHER" id="PTHR35043">
    <property type="entry name" value="TRANSCRIPTION FACTOR DOMAIN-CONTAINING PROTEIN"/>
    <property type="match status" value="1"/>
</dbReference>
<feature type="transmembrane region" description="Helical" evidence="1">
    <location>
        <begin position="244"/>
        <end position="264"/>
    </location>
</feature>
<sequence>MVHGYFIQMGGFMLDDGNNPIGVLGPRKLADLLDNQKVAVPEIAEKGIQDRSKSDGLSKGLVIIQTTWFIAQCVARRVQGLIITELELLTLAFAALNIFMYACWWNKPLDVQTTVPVYLLDPSPLQVTNQEGSFGDETICHRSSSSDRGNKTSNIQGGIKVEPETIAAVSPFRPVNWHNLRDVTRKVWWIISGMLIRWPASGVVNVLVRIEEILASNTIVSGEMFVSRFYAHDPHLGRVVWEDFSIPFVGILFGAIHCAGWNYAFPSPIESDIWRISSAVITGVPAVGILFVLGVLLNDCFPVNPLVSRTVNAVGLLTIVMLPFYVVARVALLVEALISLRDLSPEALKELEWTTFIPHV</sequence>
<keyword evidence="1" id="KW-0812">Transmembrane</keyword>
<keyword evidence="3" id="KW-1185">Reference proteome</keyword>
<keyword evidence="1" id="KW-1133">Transmembrane helix</keyword>
<dbReference type="HOGENOM" id="CLU_022883_6_0_1"/>
<reference evidence="3" key="1">
    <citation type="journal article" date="2014" name="Proc. Natl. Acad. Sci. U.S.A.">
        <title>Extensive sampling of basidiomycete genomes demonstrates inadequacy of the white-rot/brown-rot paradigm for wood decay fungi.</title>
        <authorList>
            <person name="Riley R."/>
            <person name="Salamov A.A."/>
            <person name="Brown D.W."/>
            <person name="Nagy L.G."/>
            <person name="Floudas D."/>
            <person name="Held B.W."/>
            <person name="Levasseur A."/>
            <person name="Lombard V."/>
            <person name="Morin E."/>
            <person name="Otillar R."/>
            <person name="Lindquist E.A."/>
            <person name="Sun H."/>
            <person name="LaButti K.M."/>
            <person name="Schmutz J."/>
            <person name="Jabbour D."/>
            <person name="Luo H."/>
            <person name="Baker S.E."/>
            <person name="Pisabarro A.G."/>
            <person name="Walton J.D."/>
            <person name="Blanchette R.A."/>
            <person name="Henrissat B."/>
            <person name="Martin F."/>
            <person name="Cullen D."/>
            <person name="Hibbett D.S."/>
            <person name="Grigoriev I.V."/>
        </authorList>
    </citation>
    <scope>NUCLEOTIDE SEQUENCE [LARGE SCALE GENOMIC DNA]</scope>
    <source>
        <strain evidence="3">CBS 339.88</strain>
    </source>
</reference>
<accession>A0A067T2N4</accession>
<feature type="transmembrane region" description="Helical" evidence="1">
    <location>
        <begin position="317"/>
        <end position="340"/>
    </location>
</feature>
<evidence type="ECO:0000313" key="2">
    <source>
        <dbReference type="EMBL" id="KDR73288.1"/>
    </source>
</evidence>
<proteinExistence type="predicted"/>
<feature type="transmembrane region" description="Helical" evidence="1">
    <location>
        <begin position="276"/>
        <end position="297"/>
    </location>
</feature>
<evidence type="ECO:0000313" key="3">
    <source>
        <dbReference type="Proteomes" id="UP000027222"/>
    </source>
</evidence>
<dbReference type="OrthoDB" id="9451547at2759"/>
<keyword evidence="1" id="KW-0472">Membrane</keyword>
<dbReference type="EMBL" id="KL142386">
    <property type="protein sequence ID" value="KDR73288.1"/>
    <property type="molecule type" value="Genomic_DNA"/>
</dbReference>
<dbReference type="Proteomes" id="UP000027222">
    <property type="component" value="Unassembled WGS sequence"/>
</dbReference>
<gene>
    <name evidence="2" type="ORF">GALMADRAFT_251890</name>
</gene>
<protein>
    <submittedName>
        <fullName evidence="2">Uncharacterized protein</fullName>
    </submittedName>
</protein>
<name>A0A067T2N4_GALM3</name>